<dbReference type="PANTHER" id="PTHR30349:SF77">
    <property type="entry name" value="TYROSINE RECOMBINASE XERC"/>
    <property type="match status" value="1"/>
</dbReference>
<keyword evidence="8 9" id="KW-0131">Cell cycle</keyword>
<dbReference type="InterPro" id="IPR011010">
    <property type="entry name" value="DNA_brk_join_enz"/>
</dbReference>
<feature type="domain" description="Core-binding (CB)" evidence="11">
    <location>
        <begin position="1"/>
        <end position="82"/>
    </location>
</feature>
<dbReference type="EMBL" id="DVHC01000056">
    <property type="protein sequence ID" value="HIR59502.1"/>
    <property type="molecule type" value="Genomic_DNA"/>
</dbReference>
<dbReference type="GO" id="GO:0051301">
    <property type="term" value="P:cell division"/>
    <property type="evidence" value="ECO:0007669"/>
    <property type="project" value="UniProtKB-KW"/>
</dbReference>
<dbReference type="Gene3D" id="1.10.443.10">
    <property type="entry name" value="Intergrase catalytic core"/>
    <property type="match status" value="1"/>
</dbReference>
<evidence type="ECO:0000256" key="8">
    <source>
        <dbReference type="ARBA" id="ARBA00023306"/>
    </source>
</evidence>
<comment type="subunit">
    <text evidence="9">Forms a cyclic heterotetrameric complex composed of two molecules of XerC and two molecules of XerD.</text>
</comment>
<dbReference type="Pfam" id="PF00589">
    <property type="entry name" value="Phage_integrase"/>
    <property type="match status" value="1"/>
</dbReference>
<reference evidence="12" key="1">
    <citation type="submission" date="2020-10" db="EMBL/GenBank/DDBJ databases">
        <authorList>
            <person name="Gilroy R."/>
        </authorList>
    </citation>
    <scope>NUCLEOTIDE SEQUENCE</scope>
    <source>
        <strain evidence="12">CHK184-20233</strain>
    </source>
</reference>
<gene>
    <name evidence="9" type="primary">xerC</name>
    <name evidence="12" type="ORF">IAB38_05565</name>
</gene>
<dbReference type="GO" id="GO:0006313">
    <property type="term" value="P:DNA transposition"/>
    <property type="evidence" value="ECO:0007669"/>
    <property type="project" value="UniProtKB-UniRule"/>
</dbReference>
<feature type="active site" description="O-(3'-phospho-DNA)-tyrosine intermediate" evidence="9">
    <location>
        <position position="272"/>
    </location>
</feature>
<feature type="active site" evidence="9">
    <location>
        <position position="167"/>
    </location>
</feature>
<dbReference type="InterPro" id="IPR004107">
    <property type="entry name" value="Integrase_SAM-like_N"/>
</dbReference>
<organism evidence="12 13">
    <name type="scientific">Candidatus Onthousia excrementipullorum</name>
    <dbReference type="NCBI Taxonomy" id="2840884"/>
    <lineage>
        <taxon>Bacteria</taxon>
        <taxon>Bacillati</taxon>
        <taxon>Bacillota</taxon>
        <taxon>Bacilli</taxon>
        <taxon>Candidatus Onthousia</taxon>
    </lineage>
</organism>
<comment type="similarity">
    <text evidence="9">Belongs to the 'phage' integrase family. XerC subfamily.</text>
</comment>
<dbReference type="AlphaFoldDB" id="A0A9D1DUX6"/>
<dbReference type="InterPro" id="IPR013762">
    <property type="entry name" value="Integrase-like_cat_sf"/>
</dbReference>
<evidence type="ECO:0000259" key="11">
    <source>
        <dbReference type="PROSITE" id="PS51900"/>
    </source>
</evidence>
<dbReference type="InterPro" id="IPR023009">
    <property type="entry name" value="Tyrosine_recombinase_XerC/XerD"/>
</dbReference>
<keyword evidence="2 9" id="KW-0963">Cytoplasm</keyword>
<dbReference type="PROSITE" id="PS51900">
    <property type="entry name" value="CB"/>
    <property type="match status" value="1"/>
</dbReference>
<keyword evidence="4 9" id="KW-0159">Chromosome partition</keyword>
<dbReference type="InterPro" id="IPR010998">
    <property type="entry name" value="Integrase_recombinase_N"/>
</dbReference>
<evidence type="ECO:0000313" key="12">
    <source>
        <dbReference type="EMBL" id="HIR59502.1"/>
    </source>
</evidence>
<evidence type="ECO:0000256" key="2">
    <source>
        <dbReference type="ARBA" id="ARBA00022490"/>
    </source>
</evidence>
<evidence type="ECO:0000256" key="1">
    <source>
        <dbReference type="ARBA" id="ARBA00004496"/>
    </source>
</evidence>
<dbReference type="PROSITE" id="PS51898">
    <property type="entry name" value="TYR_RECOMBINASE"/>
    <property type="match status" value="1"/>
</dbReference>
<evidence type="ECO:0000256" key="3">
    <source>
        <dbReference type="ARBA" id="ARBA00022618"/>
    </source>
</evidence>
<dbReference type="HAMAP" id="MF_01808">
    <property type="entry name" value="Recomb_XerC_XerD"/>
    <property type="match status" value="1"/>
</dbReference>
<dbReference type="SUPFAM" id="SSF56349">
    <property type="entry name" value="DNA breaking-rejoining enzymes"/>
    <property type="match status" value="1"/>
</dbReference>
<keyword evidence="6 9" id="KW-0238">DNA-binding</keyword>
<dbReference type="PANTHER" id="PTHR30349">
    <property type="entry name" value="PHAGE INTEGRASE-RELATED"/>
    <property type="match status" value="1"/>
</dbReference>
<dbReference type="CDD" id="cd00798">
    <property type="entry name" value="INT_XerDC_C"/>
    <property type="match status" value="1"/>
</dbReference>
<feature type="active site" evidence="9">
    <location>
        <position position="237"/>
    </location>
</feature>
<dbReference type="InterPro" id="IPR044068">
    <property type="entry name" value="CB"/>
</dbReference>
<keyword evidence="7 9" id="KW-0233">DNA recombination</keyword>
<dbReference type="GO" id="GO:0009037">
    <property type="term" value="F:tyrosine-based site-specific recombinase activity"/>
    <property type="evidence" value="ECO:0007669"/>
    <property type="project" value="UniProtKB-UniRule"/>
</dbReference>
<protein>
    <recommendedName>
        <fullName evidence="9">Tyrosine recombinase XerC</fullName>
    </recommendedName>
</protein>
<proteinExistence type="inferred from homology"/>
<evidence type="ECO:0000256" key="9">
    <source>
        <dbReference type="HAMAP-Rule" id="MF_01808"/>
    </source>
</evidence>
<evidence type="ECO:0000256" key="5">
    <source>
        <dbReference type="ARBA" id="ARBA00022908"/>
    </source>
</evidence>
<feature type="active site" evidence="9">
    <location>
        <position position="240"/>
    </location>
</feature>
<dbReference type="Pfam" id="PF02899">
    <property type="entry name" value="Phage_int_SAM_1"/>
    <property type="match status" value="1"/>
</dbReference>
<comment type="function">
    <text evidence="9">Site-specific tyrosine recombinase, which acts by catalyzing the cutting and rejoining of the recombining DNA molecules. The XerC-XerD complex is essential to convert dimers of the bacterial chromosome into monomers to permit their segregation at cell division. It also contributes to the segregational stability of plasmids.</text>
</comment>
<name>A0A9D1DUX6_9FIRM</name>
<dbReference type="NCBIfam" id="NF001399">
    <property type="entry name" value="PRK00283.1"/>
    <property type="match status" value="1"/>
</dbReference>
<dbReference type="Proteomes" id="UP000824232">
    <property type="component" value="Unassembled WGS sequence"/>
</dbReference>
<accession>A0A9D1DUX6</accession>
<dbReference type="Gene3D" id="1.10.150.130">
    <property type="match status" value="1"/>
</dbReference>
<dbReference type="NCBIfam" id="NF040815">
    <property type="entry name" value="recomb_XerA_Arch"/>
    <property type="match status" value="1"/>
</dbReference>
<keyword evidence="3 9" id="KW-0132">Cell division</keyword>
<keyword evidence="5 9" id="KW-0229">DNA integration</keyword>
<evidence type="ECO:0000256" key="6">
    <source>
        <dbReference type="ARBA" id="ARBA00023125"/>
    </source>
</evidence>
<feature type="active site" evidence="9">
    <location>
        <position position="263"/>
    </location>
</feature>
<dbReference type="GO" id="GO:0003677">
    <property type="term" value="F:DNA binding"/>
    <property type="evidence" value="ECO:0007669"/>
    <property type="project" value="UniProtKB-UniRule"/>
</dbReference>
<evidence type="ECO:0000313" key="13">
    <source>
        <dbReference type="Proteomes" id="UP000824232"/>
    </source>
</evidence>
<sequence length="294" mass="34993">MLNEYLEYLEYERHYSKYTIDNYERDIEEFLDYLDKEGLNYLKLEYSDIRLYLMYLKDEKHEKSTSISRKLSALRSYYKYLCSNNKVKTNLFNLISSPKKEQKLPRYFEYNELEELFSVPDLKTPLGQRDRLVLEIMYATGIRVGELVKIRLKDINRSERTILIHGKGSKERIVNYGEYASDILDLYLNNGYKELNKFNSDYLILNNQGRVITERGIRYILTNLIKKTSIHKNISPHMLRHSFATHLLNEGCDILSVKELLGHESISSTQIYTHITNDRLKEVYLHSFPRKNVK</sequence>
<dbReference type="InterPro" id="IPR050090">
    <property type="entry name" value="Tyrosine_recombinase_XerCD"/>
</dbReference>
<evidence type="ECO:0000259" key="10">
    <source>
        <dbReference type="PROSITE" id="PS51898"/>
    </source>
</evidence>
<reference evidence="12" key="2">
    <citation type="journal article" date="2021" name="PeerJ">
        <title>Extensive microbial diversity within the chicken gut microbiome revealed by metagenomics and culture.</title>
        <authorList>
            <person name="Gilroy R."/>
            <person name="Ravi A."/>
            <person name="Getino M."/>
            <person name="Pursley I."/>
            <person name="Horton D.L."/>
            <person name="Alikhan N.F."/>
            <person name="Baker D."/>
            <person name="Gharbi K."/>
            <person name="Hall N."/>
            <person name="Watson M."/>
            <person name="Adriaenssens E.M."/>
            <person name="Foster-Nyarko E."/>
            <person name="Jarju S."/>
            <person name="Secka A."/>
            <person name="Antonio M."/>
            <person name="Oren A."/>
            <person name="Chaudhuri R.R."/>
            <person name="La Ragione R."/>
            <person name="Hildebrand F."/>
            <person name="Pallen M.J."/>
        </authorList>
    </citation>
    <scope>NUCLEOTIDE SEQUENCE</scope>
    <source>
        <strain evidence="12">CHK184-20233</strain>
    </source>
</reference>
<dbReference type="GO" id="GO:0005737">
    <property type="term" value="C:cytoplasm"/>
    <property type="evidence" value="ECO:0007669"/>
    <property type="project" value="UniProtKB-SubCell"/>
</dbReference>
<feature type="active site" evidence="9">
    <location>
        <position position="143"/>
    </location>
</feature>
<comment type="caution">
    <text evidence="12">The sequence shown here is derived from an EMBL/GenBank/DDBJ whole genome shotgun (WGS) entry which is preliminary data.</text>
</comment>
<dbReference type="InterPro" id="IPR002104">
    <property type="entry name" value="Integrase_catalytic"/>
</dbReference>
<feature type="domain" description="Tyr recombinase" evidence="10">
    <location>
        <begin position="103"/>
        <end position="285"/>
    </location>
</feature>
<comment type="subcellular location">
    <subcellularLocation>
        <location evidence="1 9">Cytoplasm</location>
    </subcellularLocation>
</comment>
<evidence type="ECO:0000256" key="7">
    <source>
        <dbReference type="ARBA" id="ARBA00023172"/>
    </source>
</evidence>
<evidence type="ECO:0000256" key="4">
    <source>
        <dbReference type="ARBA" id="ARBA00022829"/>
    </source>
</evidence>
<dbReference type="GO" id="GO:0007059">
    <property type="term" value="P:chromosome segregation"/>
    <property type="evidence" value="ECO:0007669"/>
    <property type="project" value="UniProtKB-UniRule"/>
</dbReference>